<evidence type="ECO:0000256" key="1">
    <source>
        <dbReference type="SAM" id="Phobius"/>
    </source>
</evidence>
<dbReference type="RefSeq" id="WP_229160507.1">
    <property type="nucleotide sequence ID" value="NZ_JAJEWP010000002.1"/>
</dbReference>
<dbReference type="EMBL" id="JAJEWP010000002">
    <property type="protein sequence ID" value="MCC2616809.1"/>
    <property type="molecule type" value="Genomic_DNA"/>
</dbReference>
<feature type="transmembrane region" description="Helical" evidence="1">
    <location>
        <begin position="86"/>
        <end position="107"/>
    </location>
</feature>
<evidence type="ECO:0008006" key="4">
    <source>
        <dbReference type="Google" id="ProtNLM"/>
    </source>
</evidence>
<evidence type="ECO:0000313" key="3">
    <source>
        <dbReference type="Proteomes" id="UP001520878"/>
    </source>
</evidence>
<keyword evidence="1" id="KW-1133">Transmembrane helix</keyword>
<keyword evidence="3" id="KW-1185">Reference proteome</keyword>
<keyword evidence="1" id="KW-0812">Transmembrane</keyword>
<keyword evidence="1" id="KW-0472">Membrane</keyword>
<feature type="transmembrane region" description="Helical" evidence="1">
    <location>
        <begin position="53"/>
        <end position="74"/>
    </location>
</feature>
<evidence type="ECO:0000313" key="2">
    <source>
        <dbReference type="EMBL" id="MCC2616809.1"/>
    </source>
</evidence>
<accession>A0ABS8GAR8</accession>
<reference evidence="2 3" key="1">
    <citation type="submission" date="2021-10" db="EMBL/GenBank/DDBJ databases">
        <title>Draft genome of Aestuariibacter halophilus JC2043.</title>
        <authorList>
            <person name="Emsley S.A."/>
            <person name="Pfannmuller K.M."/>
            <person name="Ushijima B."/>
            <person name="Saw J.H."/>
            <person name="Videau P."/>
        </authorList>
    </citation>
    <scope>NUCLEOTIDE SEQUENCE [LARGE SCALE GENOMIC DNA]</scope>
    <source>
        <strain evidence="2 3">JC2043</strain>
    </source>
</reference>
<protein>
    <recommendedName>
        <fullName evidence="4">DUF3995 domain-containing protein</fullName>
    </recommendedName>
</protein>
<feature type="transmembrane region" description="Helical" evidence="1">
    <location>
        <begin position="119"/>
        <end position="144"/>
    </location>
</feature>
<comment type="caution">
    <text evidence="2">The sequence shown here is derived from an EMBL/GenBank/DDBJ whole genome shotgun (WGS) entry which is preliminary data.</text>
</comment>
<name>A0ABS8GAR8_9ALTE</name>
<proteinExistence type="predicted"/>
<organism evidence="2 3">
    <name type="scientific">Fluctibacter halophilus</name>
    <dbReference type="NCBI Taxonomy" id="226011"/>
    <lineage>
        <taxon>Bacteria</taxon>
        <taxon>Pseudomonadati</taxon>
        <taxon>Pseudomonadota</taxon>
        <taxon>Gammaproteobacteria</taxon>
        <taxon>Alteromonadales</taxon>
        <taxon>Alteromonadaceae</taxon>
        <taxon>Fluctibacter</taxon>
    </lineage>
</organism>
<gene>
    <name evidence="2" type="ORF">LJ739_11205</name>
</gene>
<dbReference type="Proteomes" id="UP001520878">
    <property type="component" value="Unassembled WGS sequence"/>
</dbReference>
<sequence length="151" mass="15619">MNGNTLLTVAAGLSFSAALAHVAIVLGGPDWYRFFGAGEQMASLAEAGSLRPAFITLLIATVLALWGLYGLSGAGVISPLPLLRPALVVITAVYLVRGIGGFILPFVSSHPAITQNSVTFWLVSSLICSLFGVCYLLGVLANWASLALAKG</sequence>